<dbReference type="SUPFAM" id="SSF55797">
    <property type="entry name" value="PR-1-like"/>
    <property type="match status" value="1"/>
</dbReference>
<name>A0A5K3F6G8_MESCO</name>
<protein>
    <submittedName>
        <fullName evidence="4">SCP domain-containing protein</fullName>
    </submittedName>
</protein>
<feature type="region of interest" description="Disordered" evidence="1">
    <location>
        <begin position="24"/>
        <end position="45"/>
    </location>
</feature>
<sequence>MHLLALLLFNLLWRSQMISGAEQSKSSKTGTILRKNDNETSVPTEEDRKRLIYDVAVGRRDVDPSATNMMFMNYSDEMEKLAMEWVGNCTEPNTTSLHHPQRADVGVYTLSYSKNQAPQFYDIASTTIDLCSGYNYTSNNCTLLTAYYLQIVWANTSQFGCAMKDCSIKRPNSTTKTFYMTCVFKPGGRVGDERPYKNGTPCTACPSGYGCYMNQCVNHTSELQTTTSSSSLPPTRNFVILHSCALFVFCYNVASSYYNPFEF</sequence>
<evidence type="ECO:0000259" key="3">
    <source>
        <dbReference type="SMART" id="SM00198"/>
    </source>
</evidence>
<dbReference type="AlphaFoldDB" id="A0A5K3F6G8"/>
<dbReference type="Pfam" id="PF00188">
    <property type="entry name" value="CAP"/>
    <property type="match status" value="1"/>
</dbReference>
<accession>A0A5K3F6G8</accession>
<evidence type="ECO:0000313" key="4">
    <source>
        <dbReference type="WBParaSite" id="MCU_005323-RA"/>
    </source>
</evidence>
<dbReference type="PANTHER" id="PTHR10334">
    <property type="entry name" value="CYSTEINE-RICH SECRETORY PROTEIN-RELATED"/>
    <property type="match status" value="1"/>
</dbReference>
<dbReference type="WBParaSite" id="MCU_005323-RA">
    <property type="protein sequence ID" value="MCU_005323-RA"/>
    <property type="gene ID" value="MCU_005323"/>
</dbReference>
<feature type="domain" description="SCP" evidence="3">
    <location>
        <begin position="47"/>
        <end position="192"/>
    </location>
</feature>
<reference evidence="4" key="1">
    <citation type="submission" date="2019-11" db="UniProtKB">
        <authorList>
            <consortium name="WormBaseParasite"/>
        </authorList>
    </citation>
    <scope>IDENTIFICATION</scope>
</reference>
<dbReference type="InterPro" id="IPR014044">
    <property type="entry name" value="CAP_dom"/>
</dbReference>
<dbReference type="SMART" id="SM00198">
    <property type="entry name" value="SCP"/>
    <property type="match status" value="1"/>
</dbReference>
<dbReference type="CDD" id="cd05380">
    <property type="entry name" value="CAP_euk"/>
    <property type="match status" value="1"/>
</dbReference>
<feature type="signal peptide" evidence="2">
    <location>
        <begin position="1"/>
        <end position="20"/>
    </location>
</feature>
<feature type="chain" id="PRO_5024424087" evidence="2">
    <location>
        <begin position="21"/>
        <end position="263"/>
    </location>
</feature>
<organism evidence="4">
    <name type="scientific">Mesocestoides corti</name>
    <name type="common">Flatworm</name>
    <dbReference type="NCBI Taxonomy" id="53468"/>
    <lineage>
        <taxon>Eukaryota</taxon>
        <taxon>Metazoa</taxon>
        <taxon>Spiralia</taxon>
        <taxon>Lophotrochozoa</taxon>
        <taxon>Platyhelminthes</taxon>
        <taxon>Cestoda</taxon>
        <taxon>Eucestoda</taxon>
        <taxon>Cyclophyllidea</taxon>
        <taxon>Mesocestoididae</taxon>
        <taxon>Mesocestoides</taxon>
    </lineage>
</organism>
<keyword evidence="2" id="KW-0732">Signal</keyword>
<dbReference type="InterPro" id="IPR001283">
    <property type="entry name" value="CRISP-related"/>
</dbReference>
<proteinExistence type="predicted"/>
<dbReference type="InterPro" id="IPR035940">
    <property type="entry name" value="CAP_sf"/>
</dbReference>
<dbReference type="Gene3D" id="3.40.33.10">
    <property type="entry name" value="CAP"/>
    <property type="match status" value="1"/>
</dbReference>
<evidence type="ECO:0000256" key="2">
    <source>
        <dbReference type="SAM" id="SignalP"/>
    </source>
</evidence>
<evidence type="ECO:0000256" key="1">
    <source>
        <dbReference type="SAM" id="MobiDB-lite"/>
    </source>
</evidence>